<dbReference type="GO" id="GO:0003677">
    <property type="term" value="F:DNA binding"/>
    <property type="evidence" value="ECO:0007669"/>
    <property type="project" value="InterPro"/>
</dbReference>
<keyword evidence="3" id="KW-1185">Reference proteome</keyword>
<dbReference type="AlphaFoldDB" id="A0A370CFW9"/>
<evidence type="ECO:0000313" key="3">
    <source>
        <dbReference type="Proteomes" id="UP000226429"/>
    </source>
</evidence>
<proteinExistence type="predicted"/>
<name>A0A370CFW9_9COXI</name>
<accession>A0A370CFW9</accession>
<evidence type="ECO:0000259" key="1">
    <source>
        <dbReference type="PROSITE" id="PS50943"/>
    </source>
</evidence>
<gene>
    <name evidence="2" type="ORF">CFE62_006780</name>
</gene>
<dbReference type="Proteomes" id="UP000226429">
    <property type="component" value="Unassembled WGS sequence"/>
</dbReference>
<dbReference type="SUPFAM" id="SSF47413">
    <property type="entry name" value="lambda repressor-like DNA-binding domains"/>
    <property type="match status" value="1"/>
</dbReference>
<organism evidence="2 3">
    <name type="scientific">Candidatus Aquirickettsiella gammari</name>
    <dbReference type="NCBI Taxonomy" id="2016198"/>
    <lineage>
        <taxon>Bacteria</taxon>
        <taxon>Pseudomonadati</taxon>
        <taxon>Pseudomonadota</taxon>
        <taxon>Gammaproteobacteria</taxon>
        <taxon>Legionellales</taxon>
        <taxon>Coxiellaceae</taxon>
        <taxon>Candidatus Aquirickettsiella</taxon>
    </lineage>
</organism>
<dbReference type="CDD" id="cd00093">
    <property type="entry name" value="HTH_XRE"/>
    <property type="match status" value="1"/>
</dbReference>
<dbReference type="SMART" id="SM00530">
    <property type="entry name" value="HTH_XRE"/>
    <property type="match status" value="1"/>
</dbReference>
<dbReference type="Pfam" id="PF01381">
    <property type="entry name" value="HTH_3"/>
    <property type="match status" value="1"/>
</dbReference>
<dbReference type="EMBL" id="NMOS02000031">
    <property type="protein sequence ID" value="RDH39865.1"/>
    <property type="molecule type" value="Genomic_DNA"/>
</dbReference>
<comment type="caution">
    <text evidence="2">The sequence shown here is derived from an EMBL/GenBank/DDBJ whole genome shotgun (WGS) entry which is preliminary data.</text>
</comment>
<evidence type="ECO:0000313" key="2">
    <source>
        <dbReference type="EMBL" id="RDH39865.1"/>
    </source>
</evidence>
<protein>
    <submittedName>
        <fullName evidence="2">XRE family transcriptional regulator</fullName>
    </submittedName>
</protein>
<reference evidence="2 3" key="1">
    <citation type="journal article" date="2017" name="Int. J. Syst. Evol. Microbiol.">
        <title>Aquarickettsiella crustaci n. gen. n. sp. (Gammaproteobacteria: Legionellales: Coxiellaceae); a bacterial pathogen of the freshwater crustacean: Gammarus fossarum (Malacostraca: Amphipoda).</title>
        <authorList>
            <person name="Bojko J."/>
            <person name="Dunn A.M."/>
            <person name="Stebbing P.D."/>
            <person name="Van Aerle R."/>
            <person name="Bacela-Spychalska K."/>
            <person name="Bean T.P."/>
            <person name="Stentiford G.D."/>
        </authorList>
    </citation>
    <scope>NUCLEOTIDE SEQUENCE [LARGE SCALE GENOMIC DNA]</scope>
    <source>
        <strain evidence="2">RA15029</strain>
    </source>
</reference>
<dbReference type="PROSITE" id="PS50943">
    <property type="entry name" value="HTH_CROC1"/>
    <property type="match status" value="1"/>
</dbReference>
<dbReference type="InterPro" id="IPR001387">
    <property type="entry name" value="Cro/C1-type_HTH"/>
</dbReference>
<feature type="domain" description="HTH cro/C1-type" evidence="1">
    <location>
        <begin position="29"/>
        <end position="83"/>
    </location>
</feature>
<dbReference type="InterPro" id="IPR010982">
    <property type="entry name" value="Lambda_DNA-bd_dom_sf"/>
</dbReference>
<sequence>MSIKSKKTKKTLKEIENITKIQLSFGKLIWAIRKADALSQTDFATKLKISKQHLCDIEHERKSVSPKLASKYAKILGYSREQFIRLSLQDLLDREGLNVQVEIVSNRSRKHDNNARMVA</sequence>
<reference evidence="2 3" key="2">
    <citation type="journal article" date="2018" name="J. Invertebr. Pathol.">
        <title>'Candidatus Aquirickettsiella gammari' (Gammaproteobacteria: Legionellales: Coxiellaceae): A bacterial pathogen of the freshwater crustacean Gammarus fossarum (Malacostraca: Amphipoda).</title>
        <authorList>
            <person name="Bojko J."/>
            <person name="Dunn A.M."/>
            <person name="Stebbing P.D."/>
            <person name="van Aerle R."/>
            <person name="Bacela-Spychalska K."/>
            <person name="Bean T.P."/>
            <person name="Urrutia A."/>
            <person name="Stentiford G.D."/>
        </authorList>
    </citation>
    <scope>NUCLEOTIDE SEQUENCE [LARGE SCALE GENOMIC DNA]</scope>
    <source>
        <strain evidence="2">RA15029</strain>
    </source>
</reference>
<dbReference type="Gene3D" id="1.10.260.40">
    <property type="entry name" value="lambda repressor-like DNA-binding domains"/>
    <property type="match status" value="1"/>
</dbReference>